<name>A0AA51NCN6_9BACT</name>
<gene>
    <name evidence="5" type="ORF">QYS49_37440</name>
</gene>
<keyword evidence="6" id="KW-1185">Reference proteome</keyword>
<dbReference type="Pfam" id="PF17148">
    <property type="entry name" value="DUF5117"/>
    <property type="match status" value="1"/>
</dbReference>
<evidence type="ECO:0000313" key="5">
    <source>
        <dbReference type="EMBL" id="WMN11170.1"/>
    </source>
</evidence>
<dbReference type="Pfam" id="PF16313">
    <property type="entry name" value="DUF4953"/>
    <property type="match status" value="1"/>
</dbReference>
<feature type="signal peptide" evidence="1">
    <location>
        <begin position="1"/>
        <end position="21"/>
    </location>
</feature>
<evidence type="ECO:0000259" key="2">
    <source>
        <dbReference type="Pfam" id="PF16313"/>
    </source>
</evidence>
<dbReference type="EMBL" id="CP129971">
    <property type="protein sequence ID" value="WMN11170.1"/>
    <property type="molecule type" value="Genomic_DNA"/>
</dbReference>
<dbReference type="PROSITE" id="PS51257">
    <property type="entry name" value="PROKAR_LIPOPROTEIN"/>
    <property type="match status" value="1"/>
</dbReference>
<dbReference type="Gene3D" id="3.40.390.10">
    <property type="entry name" value="Collagenase (Catalytic Domain)"/>
    <property type="match status" value="1"/>
</dbReference>
<keyword evidence="5" id="KW-0482">Metalloprotease</keyword>
<dbReference type="InterPro" id="IPR034032">
    <property type="entry name" value="Zn_MMP-like_bac"/>
</dbReference>
<keyword evidence="1" id="KW-0732">Signal</keyword>
<dbReference type="RefSeq" id="WP_308348040.1">
    <property type="nucleotide sequence ID" value="NZ_CP129971.1"/>
</dbReference>
<reference evidence="5 6" key="1">
    <citation type="submission" date="2023-08" db="EMBL/GenBank/DDBJ databases">
        <title>Comparative genomics and taxonomic characterization of three novel marine species of genus Marivirga.</title>
        <authorList>
            <person name="Muhammad N."/>
            <person name="Kim S.-G."/>
        </authorList>
    </citation>
    <scope>NUCLEOTIDE SEQUENCE [LARGE SCALE GENOMIC DNA]</scope>
    <source>
        <strain evidence="5 6">BDSF4-3</strain>
    </source>
</reference>
<evidence type="ECO:0000259" key="4">
    <source>
        <dbReference type="Pfam" id="PF17162"/>
    </source>
</evidence>
<dbReference type="KEGG" id="msaa:QYS49_37440"/>
<evidence type="ECO:0000259" key="3">
    <source>
        <dbReference type="Pfam" id="PF17148"/>
    </source>
</evidence>
<dbReference type="InterPro" id="IPR024079">
    <property type="entry name" value="MetalloPept_cat_dom_sf"/>
</dbReference>
<dbReference type="Pfam" id="PF17162">
    <property type="entry name" value="DUF5118"/>
    <property type="match status" value="1"/>
</dbReference>
<dbReference type="InterPro" id="IPR033413">
    <property type="entry name" value="DUF5117"/>
</dbReference>
<dbReference type="SUPFAM" id="SSF55486">
    <property type="entry name" value="Metalloproteases ('zincins'), catalytic domain"/>
    <property type="match status" value="1"/>
</dbReference>
<dbReference type="PANTHER" id="PTHR38478">
    <property type="entry name" value="PEPTIDASE M1A AND M12B"/>
    <property type="match status" value="1"/>
</dbReference>
<dbReference type="Proteomes" id="UP001230496">
    <property type="component" value="Chromosome"/>
</dbReference>
<keyword evidence="5" id="KW-0645">Protease</keyword>
<dbReference type="AlphaFoldDB" id="A0AA51NCN6"/>
<protein>
    <submittedName>
        <fullName evidence="5">Zinc-dependent metalloprotease</fullName>
    </submittedName>
</protein>
<dbReference type="InterPro" id="IPR033428">
    <property type="entry name" value="DUF5118"/>
</dbReference>
<dbReference type="GO" id="GO:0008237">
    <property type="term" value="F:metallopeptidase activity"/>
    <property type="evidence" value="ECO:0007669"/>
    <property type="project" value="UniProtKB-KW"/>
</dbReference>
<organism evidence="5 6">
    <name type="scientific">Marivirga salinarum</name>
    <dbReference type="NCBI Taxonomy" id="3059078"/>
    <lineage>
        <taxon>Bacteria</taxon>
        <taxon>Pseudomonadati</taxon>
        <taxon>Bacteroidota</taxon>
        <taxon>Cytophagia</taxon>
        <taxon>Cytophagales</taxon>
        <taxon>Marivirgaceae</taxon>
        <taxon>Marivirga</taxon>
    </lineage>
</organism>
<feature type="domain" description="DUF5117" evidence="3">
    <location>
        <begin position="89"/>
        <end position="281"/>
    </location>
</feature>
<evidence type="ECO:0000256" key="1">
    <source>
        <dbReference type="SAM" id="SignalP"/>
    </source>
</evidence>
<keyword evidence="5" id="KW-0378">Hydrolase</keyword>
<feature type="domain" description="DUF5118" evidence="4">
    <location>
        <begin position="31"/>
        <end position="78"/>
    </location>
</feature>
<dbReference type="CDD" id="cd04276">
    <property type="entry name" value="ZnMc_MMP_like_2"/>
    <property type="match status" value="1"/>
</dbReference>
<accession>A0AA51NCN6</accession>
<feature type="domain" description="EcxA zinc-binding" evidence="2">
    <location>
        <begin position="405"/>
        <end position="716"/>
    </location>
</feature>
<proteinExistence type="predicted"/>
<feature type="chain" id="PRO_5041426172" evidence="1">
    <location>
        <begin position="22"/>
        <end position="815"/>
    </location>
</feature>
<dbReference type="PANTHER" id="PTHR38478:SF1">
    <property type="entry name" value="ZINC DEPENDENT METALLOPROTEASE DOMAIN LIPOPROTEIN"/>
    <property type="match status" value="1"/>
</dbReference>
<sequence length="815" mass="92405">MMKQYFYIFILLFAVSCNAFKNNKSSEPELSKFDKLISGKEKFSGFMNYYWDSEKGKIYLEIDKFNEELIYVSYLSAGLGSNDIGLDRGQIGNSKIIKFEKIGNKIMVFEPNYKFRADSDNEAEKKAVKDAFAHSIIHGFEIEASNDWAHLVDATDFFIRDAHGVSQRLKKSKEGTYSLDKSRSIFNLEGSKNFPENTELDFWISFKGEAKGSEIYSVSPDADNITVRQHHSFVQLPDDDYEPRKFDPRAGYFGTTYKDYAVPINEDITQRLINRHRLQKKNPEAEKSEAVEPIIYYLDPGTPEPVRSALLDGAKWWNQAFEAAGYENAFQVKMLPEDADPLDIRYNVIQWVHRSSRGWSYGASVTDPRTGEIIKGHVSLGSLRVRQDFLIAEGLLAPYDKSGENNDMEEMSLARLRQLSAHEIGHTIGLAHSYTSSTENDASVMDYPHPNIELDEKGNITLENAYAENIGLWDKYAIRYGYEEIPTEANEEEYLNSILAEANEKGLTFISDRDARATGGAHPYAHLWDNGKDAAVQLNHLLNVRQKALSKFGENVIQYDRPLAQIQEALIPIYFLHRYQAEATVKLIGGLDYSYKMRGDNLKEMSIVPSEWQLEAVNSLANAVKAENLALPEQLLNTLNPRPLGYYDNRELLNGKTGVTFDAIGAAEQASAMVFGLVMHPQRLNRLVEYHARDSKNPGIQEALDVFEDVLFNQKVNNSYHEAIQLTSQSVFVNQLMKTFQNGKLSPLARAELMSVLKDISIQLSKSNYRDSDLRKSHNQMILTQIKLFMETPKEYDVAPLPSLPPGSPIGSCDY</sequence>
<dbReference type="InterPro" id="IPR032534">
    <property type="entry name" value="EcxA_zinc-bd"/>
</dbReference>
<evidence type="ECO:0000313" key="6">
    <source>
        <dbReference type="Proteomes" id="UP001230496"/>
    </source>
</evidence>